<dbReference type="CDD" id="cd07246">
    <property type="entry name" value="VOC_like"/>
    <property type="match status" value="1"/>
</dbReference>
<reference evidence="3" key="1">
    <citation type="submission" date="2015-07" db="EMBL/GenBank/DDBJ databases">
        <title>Whole genome sequence of an Ensifer adhaerens strain isolated from a cave pool in the Wind Cave National Park.</title>
        <authorList>
            <person name="Eng W.W.H."/>
            <person name="Gan H.M."/>
            <person name="Barton H.A."/>
            <person name="Savka M.A."/>
        </authorList>
    </citation>
    <scope>NUCLEOTIDE SEQUENCE [LARGE SCALE GENOMIC DNA]</scope>
    <source>
        <strain evidence="3">SD006</strain>
    </source>
</reference>
<organism evidence="2 3">
    <name type="scientific">Ensifer adhaerens</name>
    <name type="common">Sinorhizobium morelense</name>
    <dbReference type="NCBI Taxonomy" id="106592"/>
    <lineage>
        <taxon>Bacteria</taxon>
        <taxon>Pseudomonadati</taxon>
        <taxon>Pseudomonadota</taxon>
        <taxon>Alphaproteobacteria</taxon>
        <taxon>Hyphomicrobiales</taxon>
        <taxon>Rhizobiaceae</taxon>
        <taxon>Sinorhizobium/Ensifer group</taxon>
        <taxon>Ensifer</taxon>
    </lineage>
</organism>
<comment type="caution">
    <text evidence="2">The sequence shown here is derived from an EMBL/GenBank/DDBJ whole genome shotgun (WGS) entry which is preliminary data.</text>
</comment>
<protein>
    <submittedName>
        <fullName evidence="2">Glyoxalase</fullName>
    </submittedName>
</protein>
<dbReference type="RefSeq" id="WP_053249189.1">
    <property type="nucleotide sequence ID" value="NZ_LGAP01000006.1"/>
</dbReference>
<dbReference type="EMBL" id="LGAP01000006">
    <property type="protein sequence ID" value="KOF18847.1"/>
    <property type="molecule type" value="Genomic_DNA"/>
</dbReference>
<dbReference type="InterPro" id="IPR029068">
    <property type="entry name" value="Glyas_Bleomycin-R_OHBP_Dase"/>
</dbReference>
<dbReference type="InterPro" id="IPR004360">
    <property type="entry name" value="Glyas_Fos-R_dOase_dom"/>
</dbReference>
<dbReference type="PANTHER" id="PTHR34109:SF1">
    <property type="entry name" value="VOC DOMAIN-CONTAINING PROTEIN"/>
    <property type="match status" value="1"/>
</dbReference>
<dbReference type="InterPro" id="IPR037523">
    <property type="entry name" value="VOC_core"/>
</dbReference>
<feature type="domain" description="VOC" evidence="1">
    <location>
        <begin position="16"/>
        <end position="139"/>
    </location>
</feature>
<name>A0A0L8BVV6_ENSAD</name>
<dbReference type="Proteomes" id="UP000037425">
    <property type="component" value="Unassembled WGS sequence"/>
</dbReference>
<dbReference type="PROSITE" id="PS51819">
    <property type="entry name" value="VOC"/>
    <property type="match status" value="1"/>
</dbReference>
<gene>
    <name evidence="2" type="ORF">AC244_12665</name>
</gene>
<dbReference type="SUPFAM" id="SSF54593">
    <property type="entry name" value="Glyoxalase/Bleomycin resistance protein/Dihydroxybiphenyl dioxygenase"/>
    <property type="match status" value="1"/>
</dbReference>
<dbReference type="PATRIC" id="fig|106592.7.peg.6652"/>
<dbReference type="Pfam" id="PF00903">
    <property type="entry name" value="Glyoxalase"/>
    <property type="match status" value="1"/>
</dbReference>
<accession>A0A0L8BVV6</accession>
<dbReference type="OrthoDB" id="9795306at2"/>
<evidence type="ECO:0000313" key="2">
    <source>
        <dbReference type="EMBL" id="KOF18847.1"/>
    </source>
</evidence>
<sequence length="143" mass="15758">MDNTTQKTDANQLPPALNGLVPYLQVDGAAKAAEFYKHAFGAKEAYRQPVDDQGRTMHIHLHINGSSLMLSDAYPEYGHALEKPQAYSLMLPVDDIDGWWSQAVAAGAEVVMPIEVMFWGDRYGQLRDPFGVLWALNAPVKAG</sequence>
<proteinExistence type="predicted"/>
<evidence type="ECO:0000259" key="1">
    <source>
        <dbReference type="PROSITE" id="PS51819"/>
    </source>
</evidence>
<dbReference type="Gene3D" id="3.30.720.110">
    <property type="match status" value="1"/>
</dbReference>
<dbReference type="PANTHER" id="PTHR34109">
    <property type="entry name" value="BNAUNNG04460D PROTEIN-RELATED"/>
    <property type="match status" value="1"/>
</dbReference>
<dbReference type="Gene3D" id="3.30.720.120">
    <property type="match status" value="1"/>
</dbReference>
<evidence type="ECO:0000313" key="3">
    <source>
        <dbReference type="Proteomes" id="UP000037425"/>
    </source>
</evidence>
<dbReference type="AlphaFoldDB" id="A0A0L8BVV6"/>